<sequence>MNDGGGASHSNATFPQDSAFVQDQFSPYERWGGNCFGAFGSKQGGLIVP</sequence>
<comment type="caution">
    <text evidence="1">The sequence shown here is derived from an EMBL/GenBank/DDBJ whole genome shotgun (WGS) entry which is preliminary data.</text>
</comment>
<proteinExistence type="predicted"/>
<evidence type="ECO:0000313" key="2">
    <source>
        <dbReference type="Proteomes" id="UP000186955"/>
    </source>
</evidence>
<dbReference type="Proteomes" id="UP000186955">
    <property type="component" value="Unassembled WGS sequence"/>
</dbReference>
<protein>
    <submittedName>
        <fullName evidence="1">Uncharacterized protein</fullName>
    </submittedName>
</protein>
<organism evidence="1 2">
    <name type="scientific">Penicillium subrubescens</name>
    <dbReference type="NCBI Taxonomy" id="1316194"/>
    <lineage>
        <taxon>Eukaryota</taxon>
        <taxon>Fungi</taxon>
        <taxon>Dikarya</taxon>
        <taxon>Ascomycota</taxon>
        <taxon>Pezizomycotina</taxon>
        <taxon>Eurotiomycetes</taxon>
        <taxon>Eurotiomycetidae</taxon>
        <taxon>Eurotiales</taxon>
        <taxon>Aspergillaceae</taxon>
        <taxon>Penicillium</taxon>
    </lineage>
</organism>
<dbReference type="AlphaFoldDB" id="A0A1Q5TG18"/>
<dbReference type="EMBL" id="MNBE01000664">
    <property type="protein sequence ID" value="OKO99162.1"/>
    <property type="molecule type" value="Genomic_DNA"/>
</dbReference>
<reference evidence="1 2" key="1">
    <citation type="submission" date="2016-10" db="EMBL/GenBank/DDBJ databases">
        <title>Genome sequence of the ascomycete fungus Penicillium subrubescens.</title>
        <authorList>
            <person name="De Vries R.P."/>
            <person name="Peng M."/>
            <person name="Dilokpimol A."/>
            <person name="Hilden K."/>
            <person name="Makela M.R."/>
            <person name="Grigoriev I."/>
            <person name="Riley R."/>
            <person name="Granchi Z."/>
        </authorList>
    </citation>
    <scope>NUCLEOTIDE SEQUENCE [LARGE SCALE GENOMIC DNA]</scope>
    <source>
        <strain evidence="1 2">CBS 132785</strain>
    </source>
</reference>
<accession>A0A1Q5TG18</accession>
<gene>
    <name evidence="1" type="ORF">PENSUB_8549</name>
</gene>
<keyword evidence="2" id="KW-1185">Reference proteome</keyword>
<evidence type="ECO:0000313" key="1">
    <source>
        <dbReference type="EMBL" id="OKO99162.1"/>
    </source>
</evidence>
<name>A0A1Q5TG18_9EURO</name>